<organism evidence="4 5">
    <name type="scientific">Koleobacter methoxysyntrophicus</name>
    <dbReference type="NCBI Taxonomy" id="2751313"/>
    <lineage>
        <taxon>Bacteria</taxon>
        <taxon>Bacillati</taxon>
        <taxon>Bacillota</taxon>
        <taxon>Clostridia</taxon>
        <taxon>Koleobacterales</taxon>
        <taxon>Koleobacteraceae</taxon>
        <taxon>Koleobacter</taxon>
    </lineage>
</organism>
<gene>
    <name evidence="4" type="primary">recD2_2</name>
    <name evidence="4" type="ORF">H0A61_02911</name>
</gene>
<dbReference type="Proteomes" id="UP000662904">
    <property type="component" value="Chromosome"/>
</dbReference>
<keyword evidence="4" id="KW-0347">Helicase</keyword>
<feature type="domain" description="UvrD-like helicase C-terminal" evidence="3">
    <location>
        <begin position="666"/>
        <end position="711"/>
    </location>
</feature>
<name>A0A8A0RQG7_9FIRM</name>
<dbReference type="EMBL" id="CP059066">
    <property type="protein sequence ID" value="QSQ10503.1"/>
    <property type="molecule type" value="Genomic_DNA"/>
</dbReference>
<dbReference type="InterPro" id="IPR050534">
    <property type="entry name" value="Coronavir_polyprotein_1ab"/>
</dbReference>
<evidence type="ECO:0000313" key="4">
    <source>
        <dbReference type="EMBL" id="QSQ10503.1"/>
    </source>
</evidence>
<dbReference type="InterPro" id="IPR027785">
    <property type="entry name" value="UvrD-like_helicase_C"/>
</dbReference>
<dbReference type="PANTHER" id="PTHR43788:SF6">
    <property type="entry name" value="DNA HELICASE B"/>
    <property type="match status" value="1"/>
</dbReference>
<keyword evidence="4" id="KW-0378">Hydrolase</keyword>
<dbReference type="SUPFAM" id="SSF52540">
    <property type="entry name" value="P-loop containing nucleoside triphosphate hydrolases"/>
    <property type="match status" value="1"/>
</dbReference>
<proteinExistence type="predicted"/>
<dbReference type="Pfam" id="PF13538">
    <property type="entry name" value="UvrD_C_2"/>
    <property type="match status" value="1"/>
</dbReference>
<dbReference type="EC" id="3.6.4.12" evidence="4"/>
<dbReference type="GO" id="GO:0005524">
    <property type="term" value="F:ATP binding"/>
    <property type="evidence" value="ECO:0007669"/>
    <property type="project" value="UniProtKB-KW"/>
</dbReference>
<dbReference type="GO" id="GO:0016787">
    <property type="term" value="F:hydrolase activity"/>
    <property type="evidence" value="ECO:0007669"/>
    <property type="project" value="UniProtKB-KW"/>
</dbReference>
<keyword evidence="5" id="KW-1185">Reference proteome</keyword>
<dbReference type="PANTHER" id="PTHR43788">
    <property type="entry name" value="DNA2/NAM7 HELICASE FAMILY MEMBER"/>
    <property type="match status" value="1"/>
</dbReference>
<evidence type="ECO:0000313" key="5">
    <source>
        <dbReference type="Proteomes" id="UP000662904"/>
    </source>
</evidence>
<reference evidence="4" key="1">
    <citation type="submission" date="2020-07" db="EMBL/GenBank/DDBJ databases">
        <title>Koleobacter methoxysyntrophicus gen. nov., sp. nov., a novel anaerobic bacterium isolated from deep subsurface oil field and proposal of Koleobacterales ord. nov. in the phylum Firmicutes.</title>
        <authorList>
            <person name="Sakamoto S."/>
            <person name="Tamaki H."/>
        </authorList>
    </citation>
    <scope>NUCLEOTIDE SEQUENCE</scope>
    <source>
        <strain evidence="4">NRmbB1</strain>
    </source>
</reference>
<dbReference type="CDD" id="cd17933">
    <property type="entry name" value="DEXSc_RecD-like"/>
    <property type="match status" value="1"/>
</dbReference>
<dbReference type="Pfam" id="PF13604">
    <property type="entry name" value="AAA_30"/>
    <property type="match status" value="1"/>
</dbReference>
<evidence type="ECO:0000259" key="3">
    <source>
        <dbReference type="Pfam" id="PF13538"/>
    </source>
</evidence>
<dbReference type="Gene3D" id="2.30.30.940">
    <property type="match status" value="1"/>
</dbReference>
<evidence type="ECO:0000256" key="2">
    <source>
        <dbReference type="ARBA" id="ARBA00022840"/>
    </source>
</evidence>
<dbReference type="RefSeq" id="WP_206707811.1">
    <property type="nucleotide sequence ID" value="NZ_CP059066.1"/>
</dbReference>
<keyword evidence="1" id="KW-0547">Nucleotide-binding</keyword>
<dbReference type="CDD" id="cd18809">
    <property type="entry name" value="SF1_C_RecD"/>
    <property type="match status" value="1"/>
</dbReference>
<dbReference type="KEGG" id="kme:H0A61_02911"/>
<dbReference type="AlphaFoldDB" id="A0A8A0RQG7"/>
<dbReference type="InterPro" id="IPR027417">
    <property type="entry name" value="P-loop_NTPase"/>
</dbReference>
<keyword evidence="2" id="KW-0067">ATP-binding</keyword>
<dbReference type="GO" id="GO:0003678">
    <property type="term" value="F:DNA helicase activity"/>
    <property type="evidence" value="ECO:0007669"/>
    <property type="project" value="UniProtKB-EC"/>
</dbReference>
<evidence type="ECO:0000256" key="1">
    <source>
        <dbReference type="ARBA" id="ARBA00022741"/>
    </source>
</evidence>
<protein>
    <submittedName>
        <fullName evidence="4">ATP-dependent RecD-like DNA helicase</fullName>
        <ecNumber evidence="4">3.6.4.12</ecNumber>
    </submittedName>
</protein>
<dbReference type="Gene3D" id="3.40.50.300">
    <property type="entry name" value="P-loop containing nucleotide triphosphate hydrolases"/>
    <property type="match status" value="2"/>
</dbReference>
<accession>A0A8A0RQG7</accession>
<sequence>MVEGILVKYTNRTGKVRTESGLVKLKFKKKIPGLKPGLCYKFEGPRTKDWIEVLAVSPSVDGRLDPEDWALLFPGINPEELGSAMSAAGIQTVSDLFKSDPGIEKISELLGSEKADIFAECIRQIERNTEIQAVWSIADRAGLRLDIPQIVRLVDFFSRRAKRNNTTVAELIKNCPWIILHVPDVFSRIKEALEAADAIAGYLGRPFGADRVISCAAALVARKSQEGHAYIPFQELYKKIQNYCPYGKFEFQSLIATGSGTAGRLTIDKSFSESMAEENEFFAGDGSYRSKAVYLSRVYFEEKFIAKRLNTILKENTALLPESVSGYALEWAEKRGIKFNPAQENLIRNVMNNKITVLRGGAGSGKTTVLKALIYGLHKSGVQAALLAPTGIAAQRLAAESETPYHTIHRYSRIYQDGDLFFPEEDIAPNVSTGDRVVIVDEMSMATVPVIAKLLSISDISTRFVFSGDESQLPPIGPGGVFDALIKADDLFAVIDLPGCYRQQSETVKNALNIRAGTGIIPGAKTRIVPVDSKHSTQEALLSMLTDKEHKDIQDIFVLARRKEEVRKLNRALRKHFLGIDNGDFAPGDYIITVRNDYEDFIKISNPFLRRIRELRHSERPTIYNGTRGVIKQINENTIIVEFLLPGGNSLEAEYNKSEINWYIEHAFAMTVHKAQGGQAREVYFIEPEPEGLTQAMLYTAFTRCTESITLIGGRDVESWNNFKPDPVRFSKLYWRIKEEAQKNRSE</sequence>